<feature type="region of interest" description="Disordered" evidence="1">
    <location>
        <begin position="104"/>
        <end position="161"/>
    </location>
</feature>
<name>A0A7J0DFA4_9ERIC</name>
<keyword evidence="3" id="KW-1185">Reference proteome</keyword>
<evidence type="ECO:0000313" key="2">
    <source>
        <dbReference type="EMBL" id="GFS34098.1"/>
    </source>
</evidence>
<feature type="compositionally biased region" description="Basic and acidic residues" evidence="1">
    <location>
        <begin position="222"/>
        <end position="240"/>
    </location>
</feature>
<evidence type="ECO:0000313" key="3">
    <source>
        <dbReference type="Proteomes" id="UP000585474"/>
    </source>
</evidence>
<feature type="region of interest" description="Disordered" evidence="1">
    <location>
        <begin position="1"/>
        <end position="41"/>
    </location>
</feature>
<dbReference type="AlphaFoldDB" id="A0A7J0DFA4"/>
<proteinExistence type="predicted"/>
<feature type="compositionally biased region" description="Basic and acidic residues" evidence="1">
    <location>
        <begin position="1"/>
        <end position="13"/>
    </location>
</feature>
<accession>A0A7J0DFA4</accession>
<feature type="compositionally biased region" description="Basic and acidic residues" evidence="1">
    <location>
        <begin position="23"/>
        <end position="36"/>
    </location>
</feature>
<feature type="region of interest" description="Disordered" evidence="1">
    <location>
        <begin position="211"/>
        <end position="247"/>
    </location>
</feature>
<protein>
    <submittedName>
        <fullName evidence="2">Uncharacterized protein</fullName>
    </submittedName>
</protein>
<reference evidence="3" key="1">
    <citation type="submission" date="2019-07" db="EMBL/GenBank/DDBJ databases">
        <title>De Novo Assembly of kiwifruit Actinidia rufa.</title>
        <authorList>
            <person name="Sugita-Konishi S."/>
            <person name="Sato K."/>
            <person name="Mori E."/>
            <person name="Abe Y."/>
            <person name="Kisaki G."/>
            <person name="Hamano K."/>
            <person name="Suezawa K."/>
            <person name="Otani M."/>
            <person name="Fukuda T."/>
            <person name="Manabe T."/>
            <person name="Gomi K."/>
            <person name="Tabuchi M."/>
            <person name="Akimitsu K."/>
            <person name="Kataoka I."/>
        </authorList>
    </citation>
    <scope>NUCLEOTIDE SEQUENCE [LARGE SCALE GENOMIC DNA]</scope>
    <source>
        <strain evidence="3">cv. Fuchu</strain>
    </source>
</reference>
<dbReference type="Proteomes" id="UP000585474">
    <property type="component" value="Unassembled WGS sequence"/>
</dbReference>
<feature type="compositionally biased region" description="Basic and acidic residues" evidence="1">
    <location>
        <begin position="119"/>
        <end position="143"/>
    </location>
</feature>
<evidence type="ECO:0000256" key="1">
    <source>
        <dbReference type="SAM" id="MobiDB-lite"/>
    </source>
</evidence>
<organism evidence="2 3">
    <name type="scientific">Actinidia rufa</name>
    <dbReference type="NCBI Taxonomy" id="165716"/>
    <lineage>
        <taxon>Eukaryota</taxon>
        <taxon>Viridiplantae</taxon>
        <taxon>Streptophyta</taxon>
        <taxon>Embryophyta</taxon>
        <taxon>Tracheophyta</taxon>
        <taxon>Spermatophyta</taxon>
        <taxon>Magnoliopsida</taxon>
        <taxon>eudicotyledons</taxon>
        <taxon>Gunneridae</taxon>
        <taxon>Pentapetalae</taxon>
        <taxon>asterids</taxon>
        <taxon>Ericales</taxon>
        <taxon>Actinidiaceae</taxon>
        <taxon>Actinidia</taxon>
    </lineage>
</organism>
<feature type="compositionally biased region" description="Polar residues" evidence="1">
    <location>
        <begin position="104"/>
        <end position="115"/>
    </location>
</feature>
<gene>
    <name evidence="2" type="ORF">Acr_00g0032210</name>
</gene>
<comment type="caution">
    <text evidence="2">The sequence shown here is derived from an EMBL/GenBank/DDBJ whole genome shotgun (WGS) entry which is preliminary data.</text>
</comment>
<sequence length="247" mass="27248">MASIGRDKGEDTLVGRAAPVTGDKGESFHFRDEHSLSESPQGTSIEYIGTIRKEMRRILPHVLDLPLLRWSEGKVREPLLDLGPLSSNLSSESRSESWVVFVTSPNKKGSTTSPNKKGKTADSSKGKETAPPPEAKKTAKPRDAASTGDTLMLKPREGTSVNPATVLRRPQKITYSRRWCSDLLWMGGGAKAKRGLLQAAGHLKGMGLDHDLLDKEEELEERQEKEKEENKGEKEKKECEDTSSFPP</sequence>
<dbReference type="EMBL" id="BJWL01000204">
    <property type="protein sequence ID" value="GFS34098.1"/>
    <property type="molecule type" value="Genomic_DNA"/>
</dbReference>